<evidence type="ECO:0000256" key="2">
    <source>
        <dbReference type="ARBA" id="ARBA00022614"/>
    </source>
</evidence>
<keyword evidence="3" id="KW-0677">Repeat</keyword>
<dbReference type="PANTHER" id="PTHR48059:SF4">
    <property type="entry name" value="POLYGALACTURONASE INHIBITOR 1-RELATED"/>
    <property type="match status" value="1"/>
</dbReference>
<dbReference type="SUPFAM" id="SSF63829">
    <property type="entry name" value="Calcium-dependent phosphotriesterase"/>
    <property type="match status" value="1"/>
</dbReference>
<gene>
    <name evidence="4" type="ORF">HGP29_18265</name>
</gene>
<keyword evidence="5" id="KW-1185">Reference proteome</keyword>
<comment type="subcellular location">
    <subcellularLocation>
        <location evidence="1">Cell envelope</location>
    </subcellularLocation>
</comment>
<reference evidence="4 5" key="1">
    <citation type="submission" date="2020-04" db="EMBL/GenBank/DDBJ databases">
        <title>Flammeovirga sp. SR4, a novel species isolated from seawater.</title>
        <authorList>
            <person name="Wang X."/>
        </authorList>
    </citation>
    <scope>NUCLEOTIDE SEQUENCE [LARGE SCALE GENOMIC DNA]</scope>
    <source>
        <strain evidence="4 5">SR4</strain>
    </source>
</reference>
<accession>A0A7X8SMX3</accession>
<dbReference type="InterPro" id="IPR032675">
    <property type="entry name" value="LRR_dom_sf"/>
</dbReference>
<evidence type="ECO:0000313" key="5">
    <source>
        <dbReference type="Proteomes" id="UP000585050"/>
    </source>
</evidence>
<dbReference type="EMBL" id="JABAIL010000005">
    <property type="protein sequence ID" value="NLR93164.1"/>
    <property type="molecule type" value="Genomic_DNA"/>
</dbReference>
<comment type="caution">
    <text evidence="4">The sequence shown here is derived from an EMBL/GenBank/DDBJ whole genome shotgun (WGS) entry which is preliminary data.</text>
</comment>
<dbReference type="FunFam" id="3.80.10.10:FF:000041">
    <property type="entry name" value="LRR receptor-like serine/threonine-protein kinase ERECTA"/>
    <property type="match status" value="1"/>
</dbReference>
<protein>
    <submittedName>
        <fullName evidence="4">Uncharacterized protein</fullName>
    </submittedName>
</protein>
<organism evidence="4 5">
    <name type="scientific">Flammeovirga agarivorans</name>
    <dbReference type="NCBI Taxonomy" id="2726742"/>
    <lineage>
        <taxon>Bacteria</taxon>
        <taxon>Pseudomonadati</taxon>
        <taxon>Bacteroidota</taxon>
        <taxon>Cytophagia</taxon>
        <taxon>Cytophagales</taxon>
        <taxon>Flammeovirgaceae</taxon>
        <taxon>Flammeovirga</taxon>
    </lineage>
</organism>
<dbReference type="Proteomes" id="UP000585050">
    <property type="component" value="Unassembled WGS sequence"/>
</dbReference>
<dbReference type="InterPro" id="IPR051848">
    <property type="entry name" value="PGIP"/>
</dbReference>
<evidence type="ECO:0000313" key="4">
    <source>
        <dbReference type="EMBL" id="NLR93164.1"/>
    </source>
</evidence>
<name>A0A7X8SMX3_9BACT</name>
<dbReference type="PROSITE" id="PS51257">
    <property type="entry name" value="PROKAR_LIPOPROTEIN"/>
    <property type="match status" value="1"/>
</dbReference>
<keyword evidence="2" id="KW-0433">Leucine-rich repeat</keyword>
<dbReference type="AlphaFoldDB" id="A0A7X8SMX3"/>
<dbReference type="PANTHER" id="PTHR48059">
    <property type="entry name" value="POLYGALACTURONASE INHIBITOR 1"/>
    <property type="match status" value="1"/>
</dbReference>
<sequence>MKNLLWRINFVFILIALSITSCHKQIDEPVNEQEASNIRMPFNQQLYLLNSTNKGSVIYEIDYDFQGLEDEAYLTEMKLTKNGRPFTIPRGGHMCISPKNDYITVVVSRKKKIYLVEIATKKVREIQLFAYNPKVTQQEMKANISKYRFRGKITQVDVDQDGYLFIAGKSGFYKVVADWGPAKNGGSDIWNDKDPFLQGTKYSGQVWVNVVKFQFSGNIAVEGSEDEQFFEDDTYFEENEIQALNKVKFQGGDILFTQNSSETDGFEEQRLISFSQWKGGTAIYLNNMDWDWDDLKVEFNAGSIFGGLNTKIAEKMGGRVTGAALTGDNMVFTSHHFSEYLQLRTLNGKVVKDDVKMIILNESGEEINTLYHNWGDMASTQAFDKNSFNTTDPSQNSREIDGEYYDQWFRGELDGYQYAEVKLYRPHNFNYGVKDLSHDNYNVSKESRQNSANADLADFRKNASKFVSLGGEDGYVLMQLPNKVTVTDETTLQVVETSWGKKPYYEDVMEAWDAYQEKAAVYVHASYNGRYYEDGLEDSDDWVKIGDAYIANNEFHLAGDLPEGIEVSWIKIVDNGSNTGDGFDVNFVATYEKPLDPSALTDRDILMLFYESTNGENWTNNENWGSDLPLSEWYGVDTNDEGRVVSIAIYNNNINGEIPNEFIYLSELTTVFLPLNNLEGVIPQDIDLLSKLSFFIVNDNNLSGDIPVKFGNILTLNFLNLGNNSFNDDDFPEEIKQLPLYSSFSFIL</sequence>
<dbReference type="RefSeq" id="WP_168883868.1">
    <property type="nucleotide sequence ID" value="NZ_JABAIL010000005.1"/>
</dbReference>
<proteinExistence type="predicted"/>
<evidence type="ECO:0000256" key="3">
    <source>
        <dbReference type="ARBA" id="ARBA00022737"/>
    </source>
</evidence>
<dbReference type="GO" id="GO:0030313">
    <property type="term" value="C:cell envelope"/>
    <property type="evidence" value="ECO:0007669"/>
    <property type="project" value="UniProtKB-SubCell"/>
</dbReference>
<dbReference type="Gene3D" id="3.80.10.10">
    <property type="entry name" value="Ribonuclease Inhibitor"/>
    <property type="match status" value="1"/>
</dbReference>
<evidence type="ECO:0000256" key="1">
    <source>
        <dbReference type="ARBA" id="ARBA00004196"/>
    </source>
</evidence>
<dbReference type="SUPFAM" id="SSF52058">
    <property type="entry name" value="L domain-like"/>
    <property type="match status" value="1"/>
</dbReference>